<gene>
    <name evidence="1" type="ORF">DM860_010444</name>
</gene>
<dbReference type="AlphaFoldDB" id="A0A328E2U4"/>
<evidence type="ECO:0000313" key="1">
    <source>
        <dbReference type="EMBL" id="RAL51726.1"/>
    </source>
</evidence>
<organism evidence="1 2">
    <name type="scientific">Cuscuta australis</name>
    <dbReference type="NCBI Taxonomy" id="267555"/>
    <lineage>
        <taxon>Eukaryota</taxon>
        <taxon>Viridiplantae</taxon>
        <taxon>Streptophyta</taxon>
        <taxon>Embryophyta</taxon>
        <taxon>Tracheophyta</taxon>
        <taxon>Spermatophyta</taxon>
        <taxon>Magnoliopsida</taxon>
        <taxon>eudicotyledons</taxon>
        <taxon>Gunneridae</taxon>
        <taxon>Pentapetalae</taxon>
        <taxon>asterids</taxon>
        <taxon>lamiids</taxon>
        <taxon>Solanales</taxon>
        <taxon>Convolvulaceae</taxon>
        <taxon>Cuscuteae</taxon>
        <taxon>Cuscuta</taxon>
        <taxon>Cuscuta subgen. Grammica</taxon>
        <taxon>Cuscuta sect. Cleistogrammica</taxon>
    </lineage>
</organism>
<dbReference type="Proteomes" id="UP000249390">
    <property type="component" value="Unassembled WGS sequence"/>
</dbReference>
<protein>
    <submittedName>
        <fullName evidence="1">Uncharacterized protein</fullName>
    </submittedName>
</protein>
<accession>A0A328E2U4</accession>
<comment type="caution">
    <text evidence="1">The sequence shown here is derived from an EMBL/GenBank/DDBJ whole genome shotgun (WGS) entry which is preliminary data.</text>
</comment>
<proteinExistence type="predicted"/>
<keyword evidence="2" id="KW-1185">Reference proteome</keyword>
<name>A0A328E2U4_9ASTE</name>
<dbReference type="EMBL" id="NQVE01000046">
    <property type="protein sequence ID" value="RAL51726.1"/>
    <property type="molecule type" value="Genomic_DNA"/>
</dbReference>
<evidence type="ECO:0000313" key="2">
    <source>
        <dbReference type="Proteomes" id="UP000249390"/>
    </source>
</evidence>
<sequence length="129" mass="14492">MVCKADESNNSEETDQSWCIPRVINLQSITFTSTDWVVHQCFTLQARRVRSTAQAKDLTRHNYFWSLNLFGQAPCRTLSLGHGLLLSAFAGGVESRSAHFGRALQRDEEQTMNLKGGFAHPLRRGPPDT</sequence>
<reference evidence="1 2" key="1">
    <citation type="submission" date="2018-06" db="EMBL/GenBank/DDBJ databases">
        <title>The Genome of Cuscuta australis (Dodder) Provides Insight into the Evolution of Plant Parasitism.</title>
        <authorList>
            <person name="Liu H."/>
        </authorList>
    </citation>
    <scope>NUCLEOTIDE SEQUENCE [LARGE SCALE GENOMIC DNA]</scope>
    <source>
        <strain evidence="2">cv. Yunnan</strain>
        <tissue evidence="1">Vines</tissue>
    </source>
</reference>